<proteinExistence type="predicted"/>
<evidence type="ECO:0000313" key="3">
    <source>
        <dbReference type="Proteomes" id="UP000282613"/>
    </source>
</evidence>
<organism evidence="4">
    <name type="scientific">Taenia asiatica</name>
    <name type="common">Asian tapeworm</name>
    <dbReference type="NCBI Taxonomy" id="60517"/>
    <lineage>
        <taxon>Eukaryota</taxon>
        <taxon>Metazoa</taxon>
        <taxon>Spiralia</taxon>
        <taxon>Lophotrochozoa</taxon>
        <taxon>Platyhelminthes</taxon>
        <taxon>Cestoda</taxon>
        <taxon>Eucestoda</taxon>
        <taxon>Cyclophyllidea</taxon>
        <taxon>Taeniidae</taxon>
        <taxon>Taenia</taxon>
    </lineage>
</organism>
<dbReference type="EMBL" id="UYRS01018618">
    <property type="protein sequence ID" value="VDK38374.1"/>
    <property type="molecule type" value="Genomic_DNA"/>
</dbReference>
<name>A0A0R3WA88_TAEAS</name>
<reference evidence="4" key="1">
    <citation type="submission" date="2017-02" db="UniProtKB">
        <authorList>
            <consortium name="WormBaseParasite"/>
        </authorList>
    </citation>
    <scope>IDENTIFICATION</scope>
</reference>
<evidence type="ECO:0000313" key="4">
    <source>
        <dbReference type="WBParaSite" id="TASK_0000743901-mRNA-1"/>
    </source>
</evidence>
<evidence type="ECO:0000313" key="2">
    <source>
        <dbReference type="EMBL" id="VDK38374.1"/>
    </source>
</evidence>
<accession>A0A0R3WA88</accession>
<sequence>RSCLEEQLREIETKAVLAEQELNATEKEYSDARMERVMLNERKQLLLNKLETINAKNDRLQQIFTQNQEAERELEAQVLRCQEQKELEQNLFNEGFLQLQNPIFTELSIRETKDFDIPEV</sequence>
<evidence type="ECO:0000256" key="1">
    <source>
        <dbReference type="SAM" id="Coils"/>
    </source>
</evidence>
<keyword evidence="1" id="KW-0175">Coiled coil</keyword>
<dbReference type="WBParaSite" id="TASK_0000743901-mRNA-1">
    <property type="protein sequence ID" value="TASK_0000743901-mRNA-1"/>
    <property type="gene ID" value="TASK_0000743901"/>
</dbReference>
<gene>
    <name evidence="2" type="ORF">TASK_LOCUS7440</name>
</gene>
<dbReference type="Proteomes" id="UP000282613">
    <property type="component" value="Unassembled WGS sequence"/>
</dbReference>
<feature type="coiled-coil region" evidence="1">
    <location>
        <begin position="1"/>
        <end position="87"/>
    </location>
</feature>
<dbReference type="AlphaFoldDB" id="A0A0R3WA88"/>
<reference evidence="2 3" key="2">
    <citation type="submission" date="2018-11" db="EMBL/GenBank/DDBJ databases">
        <authorList>
            <consortium name="Pathogen Informatics"/>
        </authorList>
    </citation>
    <scope>NUCLEOTIDE SEQUENCE [LARGE SCALE GENOMIC DNA]</scope>
</reference>
<dbReference type="OrthoDB" id="6261321at2759"/>
<protein>
    <submittedName>
        <fullName evidence="4">CC171 protein</fullName>
    </submittedName>
</protein>
<keyword evidence="3" id="KW-1185">Reference proteome</keyword>